<name>A0ABV0MYY5_9TELE</name>
<sequence>MCHTTKMYSTEDGVQFHAFGRVLSGTIQAGQPVKVLGENYTLDDEEDSQICTVGRLWISVARYQIEVNRVPAGNWVLIEGCDQPIVKTATITEPRGNEEIFRPLKFNTASVIKIAVEPVNPSELPKMLDGLRKVNKSYPSLTTKVDLSTVSVSNRFIYLDVWEQISELIVFQVEESGEHVILGTGELYLDCVMHDLRKMYSEIDIKVDKALLGSVKDSIVQGFQWGTREGPLCDEPIRNVKFKILDAVIAQEPLHRGGGQVIPTARRVVYSAFLMDAPIPGSPLYTIKAFIPAIDSFGFETDLRTHTQGQAFALSVFHHWQIVPGDPLDKSIVIRPLEPQPAPHLAREFMIKTRRRKAISVFVSALPLCCPELGSCQASGEDMYGSSYCQSEQMPLKHLLQSVALVLYIDRSRLWDRACLGQLPPFPLQLSPKHIICHLSLQCTFAFLVFMCSGLFLCNYGPQWLCRAPVTQSHLSLPANIMNKSFPLESPVVGSLAGPGCMQIVY</sequence>
<dbReference type="CDD" id="cd04090">
    <property type="entry name" value="EF2_II_snRNP"/>
    <property type="match status" value="1"/>
</dbReference>
<dbReference type="PANTHER" id="PTHR42908:SF6">
    <property type="entry name" value="116 KDA U5 SMALL NUCLEAR RIBONUCLEOPROTEIN COMPONENT"/>
    <property type="match status" value="1"/>
</dbReference>
<dbReference type="Proteomes" id="UP001476798">
    <property type="component" value="Unassembled WGS sequence"/>
</dbReference>
<dbReference type="SUPFAM" id="SSF54980">
    <property type="entry name" value="EF-G C-terminal domain-like"/>
    <property type="match status" value="2"/>
</dbReference>
<dbReference type="InterPro" id="IPR005517">
    <property type="entry name" value="Transl_elong_EFG/EF2_IV"/>
</dbReference>
<dbReference type="InterPro" id="IPR000640">
    <property type="entry name" value="EFG_V-like"/>
</dbReference>
<accession>A0ABV0MYY5</accession>
<dbReference type="PANTHER" id="PTHR42908">
    <property type="entry name" value="TRANSLATION ELONGATION FACTOR-RELATED"/>
    <property type="match status" value="1"/>
</dbReference>
<dbReference type="SUPFAM" id="SSF54211">
    <property type="entry name" value="Ribosomal protein S5 domain 2-like"/>
    <property type="match status" value="1"/>
</dbReference>
<keyword evidence="3" id="KW-1185">Reference proteome</keyword>
<keyword evidence="2" id="KW-0687">Ribonucleoprotein</keyword>
<organism evidence="2 3">
    <name type="scientific">Goodea atripinnis</name>
    <dbReference type="NCBI Taxonomy" id="208336"/>
    <lineage>
        <taxon>Eukaryota</taxon>
        <taxon>Metazoa</taxon>
        <taxon>Chordata</taxon>
        <taxon>Craniata</taxon>
        <taxon>Vertebrata</taxon>
        <taxon>Euteleostomi</taxon>
        <taxon>Actinopterygii</taxon>
        <taxon>Neopterygii</taxon>
        <taxon>Teleostei</taxon>
        <taxon>Neoteleostei</taxon>
        <taxon>Acanthomorphata</taxon>
        <taxon>Ovalentaria</taxon>
        <taxon>Atherinomorphae</taxon>
        <taxon>Cyprinodontiformes</taxon>
        <taxon>Goodeidae</taxon>
        <taxon>Goodea</taxon>
    </lineage>
</organism>
<dbReference type="InterPro" id="IPR009000">
    <property type="entry name" value="Transl_B-barrel_sf"/>
</dbReference>
<feature type="domain" description="Translation elongation factor EFG/EF2" evidence="1">
    <location>
        <begin position="159"/>
        <end position="277"/>
    </location>
</feature>
<dbReference type="InterPro" id="IPR004161">
    <property type="entry name" value="EFTu-like_2"/>
</dbReference>
<proteinExistence type="predicted"/>
<comment type="caution">
    <text evidence="2">The sequence shown here is derived from an EMBL/GenBank/DDBJ whole genome shotgun (WGS) entry which is preliminary data.</text>
</comment>
<evidence type="ECO:0000313" key="2">
    <source>
        <dbReference type="EMBL" id="MEQ2164346.1"/>
    </source>
</evidence>
<evidence type="ECO:0000259" key="1">
    <source>
        <dbReference type="SMART" id="SM00889"/>
    </source>
</evidence>
<dbReference type="SMART" id="SM00889">
    <property type="entry name" value="EFG_IV"/>
    <property type="match status" value="1"/>
</dbReference>
<dbReference type="InterPro" id="IPR035647">
    <property type="entry name" value="EFG_III/V"/>
</dbReference>
<dbReference type="Pfam" id="PF03144">
    <property type="entry name" value="GTP_EFTU_D2"/>
    <property type="match status" value="1"/>
</dbReference>
<reference evidence="2 3" key="1">
    <citation type="submission" date="2021-06" db="EMBL/GenBank/DDBJ databases">
        <authorList>
            <person name="Palmer J.M."/>
        </authorList>
    </citation>
    <scope>NUCLEOTIDE SEQUENCE [LARGE SCALE GENOMIC DNA]</scope>
    <source>
        <strain evidence="2 3">GA_2019</strain>
        <tissue evidence="2">Muscle</tissue>
    </source>
</reference>
<dbReference type="GO" id="GO:1990904">
    <property type="term" value="C:ribonucleoprotein complex"/>
    <property type="evidence" value="ECO:0007669"/>
    <property type="project" value="UniProtKB-KW"/>
</dbReference>
<dbReference type="Gene3D" id="3.30.70.240">
    <property type="match status" value="1"/>
</dbReference>
<dbReference type="EMBL" id="JAHRIO010020257">
    <property type="protein sequence ID" value="MEQ2164346.1"/>
    <property type="molecule type" value="Genomic_DNA"/>
</dbReference>
<dbReference type="Gene3D" id="2.40.30.10">
    <property type="entry name" value="Translation factors"/>
    <property type="match status" value="1"/>
</dbReference>
<evidence type="ECO:0000313" key="3">
    <source>
        <dbReference type="Proteomes" id="UP001476798"/>
    </source>
</evidence>
<protein>
    <submittedName>
        <fullName evidence="2">U5 small nuclear ribonucleoprotein component</fullName>
    </submittedName>
</protein>
<dbReference type="Pfam" id="PF03764">
    <property type="entry name" value="EFG_IV"/>
    <property type="match status" value="1"/>
</dbReference>
<gene>
    <name evidence="2" type="primary">EFTUD2</name>
    <name evidence="2" type="ORF">GOODEAATRI_005756</name>
</gene>
<dbReference type="Pfam" id="PF00679">
    <property type="entry name" value="EFG_C"/>
    <property type="match status" value="1"/>
</dbReference>
<dbReference type="InterPro" id="IPR020568">
    <property type="entry name" value="Ribosomal_Su5_D2-typ_SF"/>
</dbReference>
<dbReference type="SUPFAM" id="SSF50447">
    <property type="entry name" value="Translation proteins"/>
    <property type="match status" value="1"/>
</dbReference>
<dbReference type="Gene3D" id="3.30.70.870">
    <property type="entry name" value="Elongation Factor G (Translational Gtpase), domain 3"/>
    <property type="match status" value="1"/>
</dbReference>